<evidence type="ECO:0000256" key="9">
    <source>
        <dbReference type="ARBA" id="ARBA00048721"/>
    </source>
</evidence>
<dbReference type="SUPFAM" id="SSF52374">
    <property type="entry name" value="Nucleotidylyl transferase"/>
    <property type="match status" value="1"/>
</dbReference>
<dbReference type="GO" id="GO:0004515">
    <property type="term" value="F:nicotinate-nucleotide adenylyltransferase activity"/>
    <property type="evidence" value="ECO:0007669"/>
    <property type="project" value="UniProtKB-UniRule"/>
</dbReference>
<reference evidence="12" key="1">
    <citation type="submission" date="2011-08" db="EMBL/GenBank/DDBJ databases">
        <authorList>
            <consortium name="The Broad Institute Genome Sequencing Platform"/>
            <person name="Earl A."/>
            <person name="Ward D."/>
            <person name="Feldgarden M."/>
            <person name="Gevers D."/>
            <person name="Sizova M."/>
            <person name="Hazen A."/>
            <person name="Epstein S."/>
            <person name="Young S.K."/>
            <person name="Zeng Q."/>
            <person name="Gargeya S."/>
            <person name="Fitzgerald M."/>
            <person name="Haas B."/>
            <person name="Abouelleil A."/>
            <person name="Alvarado L."/>
            <person name="Arachchi H.M."/>
            <person name="Berlin A."/>
            <person name="Brown A."/>
            <person name="Chapman S.B."/>
            <person name="Chen Z."/>
            <person name="Dunbar C."/>
            <person name="Freedman E."/>
            <person name="Gearin G."/>
            <person name="Gellesch M."/>
            <person name="Goldberg J."/>
            <person name="Griggs A."/>
            <person name="Gujja S."/>
            <person name="Heiman D."/>
            <person name="Howarth C."/>
            <person name="Larson L."/>
            <person name="Lui A."/>
            <person name="MacDonald P.J.P."/>
            <person name="Montmayeur A."/>
            <person name="Murphy C."/>
            <person name="Neiman D."/>
            <person name="Pearson M."/>
            <person name="Priest M."/>
            <person name="Roberts A."/>
            <person name="Saif S."/>
            <person name="Shea T."/>
            <person name="Shenoy N."/>
            <person name="Sisk P."/>
            <person name="Stolte C."/>
            <person name="Sykes S."/>
            <person name="Wortman J."/>
            <person name="Nusbaum C."/>
            <person name="Birren B."/>
        </authorList>
    </citation>
    <scope>NUCLEOTIDE SEQUENCE</scope>
    <source>
        <strain evidence="12">ACB1</strain>
    </source>
</reference>
<organism evidence="12 13">
    <name type="scientific">Oribacterium parvum ACB1</name>
    <dbReference type="NCBI Taxonomy" id="796943"/>
    <lineage>
        <taxon>Bacteria</taxon>
        <taxon>Bacillati</taxon>
        <taxon>Bacillota</taxon>
        <taxon>Clostridia</taxon>
        <taxon>Lachnospirales</taxon>
        <taxon>Lachnospiraceae</taxon>
        <taxon>Oribacterium</taxon>
    </lineage>
</organism>
<comment type="pathway">
    <text evidence="2 10">Cofactor biosynthesis; NAD(+) biosynthesis; deamido-NAD(+) from nicotinate D-ribonucleotide: step 1/1.</text>
</comment>
<dbReference type="PATRIC" id="fig|796943.3.peg.816"/>
<dbReference type="InterPro" id="IPR005248">
    <property type="entry name" value="NadD/NMNAT"/>
</dbReference>
<dbReference type="InterPro" id="IPR004821">
    <property type="entry name" value="Cyt_trans-like"/>
</dbReference>
<evidence type="ECO:0000259" key="11">
    <source>
        <dbReference type="Pfam" id="PF01467"/>
    </source>
</evidence>
<keyword evidence="8 10" id="KW-0520">NAD</keyword>
<comment type="caution">
    <text evidence="12">The sequence shown here is derived from an EMBL/GenBank/DDBJ whole genome shotgun (WGS) entry which is preliminary data.</text>
</comment>
<evidence type="ECO:0000256" key="8">
    <source>
        <dbReference type="ARBA" id="ARBA00023027"/>
    </source>
</evidence>
<dbReference type="EC" id="2.7.7.18" evidence="10"/>
<feature type="domain" description="Cytidyltransferase-like" evidence="11">
    <location>
        <begin position="81"/>
        <end position="249"/>
    </location>
</feature>
<dbReference type="EMBL" id="AFZC02000003">
    <property type="protein sequence ID" value="EHL12385.1"/>
    <property type="molecule type" value="Genomic_DNA"/>
</dbReference>
<sequence length="275" mass="31689">MDKNNLCLSLSDIESGLCFPSVRKLGILGGSFNPIHYGHLILGRTALKTLEEKENEDNRNKRNSIEAFDSENRSDSFLSRECIVFLPTGVPYHKKNSDLLPFSERSTMLFLALKEENERYRNDSKKNHIGTNRCSIENKETLPFFYSTIEGERSGNSYSYDSALILKKTFPNAEIFLIIGTDEFFTLENWYKIEELGKMLHFLVANRNGVSKERELTERKKFLNNEFGLSCSFLNMKKINYSSSLIREKLENGDSISGILPVSVEKYIMDKNLYH</sequence>
<keyword evidence="7 10" id="KW-0067">ATP-binding</keyword>
<keyword evidence="13" id="KW-1185">Reference proteome</keyword>
<evidence type="ECO:0000256" key="2">
    <source>
        <dbReference type="ARBA" id="ARBA00005019"/>
    </source>
</evidence>
<accession>G9WM39</accession>
<reference evidence="12" key="2">
    <citation type="submission" date="2013-03" db="EMBL/GenBank/DDBJ databases">
        <title>The Genome Sequence of Oribacterium sp. ACB1.</title>
        <authorList>
            <consortium name="The Broad Institute Genomics Platform"/>
            <consortium name="The Broad Institute Genome Sequencing Center for Infectious Disease"/>
            <person name="Earl A."/>
            <person name="Ward D."/>
            <person name="Feldgarden M."/>
            <person name="Gevers D."/>
            <person name="Sizova M."/>
            <person name="Hazen A."/>
            <person name="Epstein S."/>
            <person name="Walker B."/>
            <person name="Young S."/>
            <person name="Zeng Q."/>
            <person name="Gargeya S."/>
            <person name="Fitzgerald M."/>
            <person name="Haas B."/>
            <person name="Abouelleil A."/>
            <person name="Allen A.W."/>
            <person name="Alvarado L."/>
            <person name="Arachchi H.M."/>
            <person name="Berlin A.M."/>
            <person name="Chapman S.B."/>
            <person name="Gainer-Dewar J."/>
            <person name="Goldberg J."/>
            <person name="Griggs A."/>
            <person name="Gujja S."/>
            <person name="Hansen M."/>
            <person name="Howarth C."/>
            <person name="Imamovic A."/>
            <person name="Ireland A."/>
            <person name="Larimer J."/>
            <person name="McCowan C."/>
            <person name="Murphy C."/>
            <person name="Pearson M."/>
            <person name="Poon T.W."/>
            <person name="Priest M."/>
            <person name="Roberts A."/>
            <person name="Saif S."/>
            <person name="Shea T."/>
            <person name="Sisk P."/>
            <person name="Sykes S."/>
            <person name="Wortman J."/>
            <person name="Nusbaum C."/>
            <person name="Birren B."/>
        </authorList>
    </citation>
    <scope>NUCLEOTIDE SEQUENCE [LARGE SCALE GENOMIC DNA]</scope>
    <source>
        <strain evidence="12">ACB1</strain>
    </source>
</reference>
<comment type="similarity">
    <text evidence="10">Belongs to the NadD family.</text>
</comment>
<dbReference type="GO" id="GO:0005524">
    <property type="term" value="F:ATP binding"/>
    <property type="evidence" value="ECO:0007669"/>
    <property type="project" value="UniProtKB-KW"/>
</dbReference>
<dbReference type="HAMAP" id="MF_00244">
    <property type="entry name" value="NaMN_adenylyltr"/>
    <property type="match status" value="1"/>
</dbReference>
<gene>
    <name evidence="10" type="primary">nadD</name>
    <name evidence="12" type="ORF">HMPREF9625_00422</name>
</gene>
<dbReference type="CDD" id="cd02165">
    <property type="entry name" value="NMNAT"/>
    <property type="match status" value="1"/>
</dbReference>
<dbReference type="RefSeq" id="WP_009534289.1">
    <property type="nucleotide sequence ID" value="NZ_KE148312.1"/>
</dbReference>
<keyword evidence="5 10" id="KW-0548">Nucleotidyltransferase</keyword>
<evidence type="ECO:0000256" key="5">
    <source>
        <dbReference type="ARBA" id="ARBA00022695"/>
    </source>
</evidence>
<dbReference type="STRING" id="796943.HMPREF9625_00422"/>
<comment type="catalytic activity">
    <reaction evidence="9 10">
        <text>nicotinate beta-D-ribonucleotide + ATP + H(+) = deamido-NAD(+) + diphosphate</text>
        <dbReference type="Rhea" id="RHEA:22860"/>
        <dbReference type="ChEBI" id="CHEBI:15378"/>
        <dbReference type="ChEBI" id="CHEBI:30616"/>
        <dbReference type="ChEBI" id="CHEBI:33019"/>
        <dbReference type="ChEBI" id="CHEBI:57502"/>
        <dbReference type="ChEBI" id="CHEBI:58437"/>
        <dbReference type="EC" id="2.7.7.18"/>
    </reaction>
</comment>
<dbReference type="HOGENOM" id="CLU_069765_0_1_9"/>
<evidence type="ECO:0000313" key="13">
    <source>
        <dbReference type="Proteomes" id="UP000018461"/>
    </source>
</evidence>
<evidence type="ECO:0000256" key="6">
    <source>
        <dbReference type="ARBA" id="ARBA00022741"/>
    </source>
</evidence>
<dbReference type="AlphaFoldDB" id="G9WM39"/>
<proteinExistence type="inferred from homology"/>
<evidence type="ECO:0000256" key="1">
    <source>
        <dbReference type="ARBA" id="ARBA00002324"/>
    </source>
</evidence>
<feature type="domain" description="Cytidyltransferase-like" evidence="11">
    <location>
        <begin position="27"/>
        <end position="53"/>
    </location>
</feature>
<keyword evidence="6 10" id="KW-0547">Nucleotide-binding</keyword>
<name>G9WM39_9FIRM</name>
<evidence type="ECO:0000256" key="10">
    <source>
        <dbReference type="HAMAP-Rule" id="MF_00244"/>
    </source>
</evidence>
<comment type="function">
    <text evidence="1 10">Catalyzes the reversible adenylation of nicotinate mononucleotide (NaMN) to nicotinic acid adenine dinucleotide (NaAD).</text>
</comment>
<dbReference type="InterPro" id="IPR014729">
    <property type="entry name" value="Rossmann-like_a/b/a_fold"/>
</dbReference>
<dbReference type="Gene3D" id="3.40.50.620">
    <property type="entry name" value="HUPs"/>
    <property type="match status" value="1"/>
</dbReference>
<dbReference type="GO" id="GO:0009435">
    <property type="term" value="P:NAD+ biosynthetic process"/>
    <property type="evidence" value="ECO:0007669"/>
    <property type="project" value="UniProtKB-UniRule"/>
</dbReference>
<evidence type="ECO:0000256" key="3">
    <source>
        <dbReference type="ARBA" id="ARBA00022642"/>
    </source>
</evidence>
<keyword evidence="3 10" id="KW-0662">Pyridine nucleotide biosynthesis</keyword>
<keyword evidence="4 10" id="KW-0808">Transferase</keyword>
<evidence type="ECO:0000256" key="4">
    <source>
        <dbReference type="ARBA" id="ARBA00022679"/>
    </source>
</evidence>
<dbReference type="PANTHER" id="PTHR39321:SF3">
    <property type="entry name" value="PHOSPHOPANTETHEINE ADENYLYLTRANSFERASE"/>
    <property type="match status" value="1"/>
</dbReference>
<protein>
    <recommendedName>
        <fullName evidence="10">Probable nicotinate-nucleotide adenylyltransferase</fullName>
        <ecNumber evidence="10">2.7.7.18</ecNumber>
    </recommendedName>
    <alternativeName>
        <fullName evidence="10">Deamido-NAD(+) diphosphorylase</fullName>
    </alternativeName>
    <alternativeName>
        <fullName evidence="10">Deamido-NAD(+) pyrophosphorylase</fullName>
    </alternativeName>
    <alternativeName>
        <fullName evidence="10">Nicotinate mononucleotide adenylyltransferase</fullName>
        <shortName evidence="10">NaMN adenylyltransferase</shortName>
    </alternativeName>
</protein>
<dbReference type="UniPathway" id="UPA00253">
    <property type="reaction ID" value="UER00332"/>
</dbReference>
<dbReference type="Proteomes" id="UP000018461">
    <property type="component" value="Unassembled WGS sequence"/>
</dbReference>
<dbReference type="PANTHER" id="PTHR39321">
    <property type="entry name" value="NICOTINATE-NUCLEOTIDE ADENYLYLTRANSFERASE-RELATED"/>
    <property type="match status" value="1"/>
</dbReference>
<evidence type="ECO:0000256" key="7">
    <source>
        <dbReference type="ARBA" id="ARBA00022840"/>
    </source>
</evidence>
<dbReference type="Pfam" id="PF01467">
    <property type="entry name" value="CTP_transf_like"/>
    <property type="match status" value="2"/>
</dbReference>
<evidence type="ECO:0000313" key="12">
    <source>
        <dbReference type="EMBL" id="EHL12385.1"/>
    </source>
</evidence>